<accession>A0A6S7C014</accession>
<sequence>MRNILDQGKWALATAALFLASLAVNEWVFTNLEFVRGINWVYLPAGVRLICTLLFGLPAALGLLGGSWIACFFYYFPDDVLRSVAGGIMAAAAPYLAYRWARCALHLRPDLMNLTAWRLLVCAVVYALMNTSIHHLWFFLQGERAALADGFVAMVTGDVTGSLLVLYTLKALGAVGRRLSLARPA</sequence>
<keyword evidence="3" id="KW-1185">Reference proteome</keyword>
<dbReference type="AlphaFoldDB" id="A0A6S7C014"/>
<protein>
    <recommendedName>
        <fullName evidence="4">MASE1 domain-containing protein</fullName>
    </recommendedName>
</protein>
<evidence type="ECO:0000256" key="1">
    <source>
        <dbReference type="SAM" id="Phobius"/>
    </source>
</evidence>
<name>A0A6S7C014_9BURK</name>
<reference evidence="2 3" key="1">
    <citation type="submission" date="2020-04" db="EMBL/GenBank/DDBJ databases">
        <authorList>
            <person name="De Canck E."/>
        </authorList>
    </citation>
    <scope>NUCLEOTIDE SEQUENCE [LARGE SCALE GENOMIC DNA]</scope>
    <source>
        <strain evidence="2 3">LMG 26858</strain>
    </source>
</reference>
<feature type="transmembrane region" description="Helical" evidence="1">
    <location>
        <begin position="49"/>
        <end position="75"/>
    </location>
</feature>
<evidence type="ECO:0000313" key="3">
    <source>
        <dbReference type="Proteomes" id="UP000494117"/>
    </source>
</evidence>
<gene>
    <name evidence="2" type="ORF">LMG26858_00438</name>
</gene>
<evidence type="ECO:0008006" key="4">
    <source>
        <dbReference type="Google" id="ProtNLM"/>
    </source>
</evidence>
<dbReference type="EMBL" id="CADILG010000002">
    <property type="protein sequence ID" value="CAB3825955.1"/>
    <property type="molecule type" value="Genomic_DNA"/>
</dbReference>
<proteinExistence type="predicted"/>
<keyword evidence="1" id="KW-1133">Transmembrane helix</keyword>
<keyword evidence="1" id="KW-0472">Membrane</keyword>
<evidence type="ECO:0000313" key="2">
    <source>
        <dbReference type="EMBL" id="CAB3825955.1"/>
    </source>
</evidence>
<feature type="transmembrane region" description="Helical" evidence="1">
    <location>
        <begin position="146"/>
        <end position="169"/>
    </location>
</feature>
<keyword evidence="1" id="KW-0812">Transmembrane</keyword>
<dbReference type="Proteomes" id="UP000494117">
    <property type="component" value="Unassembled WGS sequence"/>
</dbReference>
<feature type="transmembrane region" description="Helical" evidence="1">
    <location>
        <begin position="119"/>
        <end position="140"/>
    </location>
</feature>
<feature type="transmembrane region" description="Helical" evidence="1">
    <location>
        <begin position="12"/>
        <end position="29"/>
    </location>
</feature>
<feature type="transmembrane region" description="Helical" evidence="1">
    <location>
        <begin position="81"/>
        <end position="98"/>
    </location>
</feature>
<organism evidence="2 3">
    <name type="scientific">Achromobacter anxifer</name>
    <dbReference type="NCBI Taxonomy" id="1287737"/>
    <lineage>
        <taxon>Bacteria</taxon>
        <taxon>Pseudomonadati</taxon>
        <taxon>Pseudomonadota</taxon>
        <taxon>Betaproteobacteria</taxon>
        <taxon>Burkholderiales</taxon>
        <taxon>Alcaligenaceae</taxon>
        <taxon>Achromobacter</taxon>
    </lineage>
</organism>
<dbReference type="RefSeq" id="WP_175205383.1">
    <property type="nucleotide sequence ID" value="NZ_CADILG010000002.1"/>
</dbReference>